<sequence length="360" mass="41561">MPEPRPLINDYTFLRHFWHPVATLDEFERANASGIGPMGVTLLNERVVLARLNGKFVAMKDQCVHRYAKLSMGRVNENELQCPYHGWKFNADGQCTRMPACPTQKISARARLEKYECELKYDLIWVRLDSSWGVTEIPYFSAAEKPNMKVVVQEPYWWNASAPRRWENFTDFSHFAFVHPGTLFDPNNAEPPIVPMDRVNGQFRFIYDTPAGMDVPDEAPIGKFTYHCSMPFAINLAVMKYVGNTEHILFNVSCPVNEKQTKNFLLFARDKSLNDPDYPHIAFNDLVFAEDKPVIESQWPEEIYEDELSVVTDKVSMQYRKWLKELEKGHAEGKDAFRKALLGSVIESDRVYPDMMEAAE</sequence>
<keyword evidence="3" id="KW-0560">Oxidoreductase</keyword>
<dbReference type="AlphaFoldDB" id="A0A833J016"/>
<dbReference type="SUPFAM" id="SSF50022">
    <property type="entry name" value="ISP domain"/>
    <property type="match status" value="1"/>
</dbReference>
<dbReference type="PANTHER" id="PTHR21266">
    <property type="entry name" value="IRON-SULFUR DOMAIN CONTAINING PROTEIN"/>
    <property type="match status" value="1"/>
</dbReference>
<evidence type="ECO:0000256" key="4">
    <source>
        <dbReference type="ARBA" id="ARBA00023004"/>
    </source>
</evidence>
<dbReference type="InterPro" id="IPR017941">
    <property type="entry name" value="Rieske_2Fe-2S"/>
</dbReference>
<dbReference type="SUPFAM" id="SSF55961">
    <property type="entry name" value="Bet v1-like"/>
    <property type="match status" value="1"/>
</dbReference>
<evidence type="ECO:0000313" key="7">
    <source>
        <dbReference type="EMBL" id="KAB7781972.1"/>
    </source>
</evidence>
<evidence type="ECO:0000313" key="8">
    <source>
        <dbReference type="Proteomes" id="UP000469949"/>
    </source>
</evidence>
<evidence type="ECO:0000256" key="5">
    <source>
        <dbReference type="ARBA" id="ARBA00023014"/>
    </source>
</evidence>
<evidence type="ECO:0000256" key="2">
    <source>
        <dbReference type="ARBA" id="ARBA00022723"/>
    </source>
</evidence>
<keyword evidence="2" id="KW-0479">Metal-binding</keyword>
<comment type="caution">
    <text evidence="7">The sequence shown here is derived from an EMBL/GenBank/DDBJ whole genome shotgun (WGS) entry which is preliminary data.</text>
</comment>
<dbReference type="Proteomes" id="UP000469949">
    <property type="component" value="Unassembled WGS sequence"/>
</dbReference>
<dbReference type="InterPro" id="IPR044043">
    <property type="entry name" value="VanA_C_cat"/>
</dbReference>
<dbReference type="GO" id="GO:0046872">
    <property type="term" value="F:metal ion binding"/>
    <property type="evidence" value="ECO:0007669"/>
    <property type="project" value="UniProtKB-KW"/>
</dbReference>
<keyword evidence="4" id="KW-0408">Iron</keyword>
<dbReference type="EMBL" id="WEKV01000021">
    <property type="protein sequence ID" value="KAB7781972.1"/>
    <property type="molecule type" value="Genomic_DNA"/>
</dbReference>
<dbReference type="PROSITE" id="PS51296">
    <property type="entry name" value="RIESKE"/>
    <property type="match status" value="1"/>
</dbReference>
<dbReference type="InterPro" id="IPR050584">
    <property type="entry name" value="Cholesterol_7-desaturase"/>
</dbReference>
<dbReference type="CDD" id="cd03469">
    <property type="entry name" value="Rieske_RO_Alpha_N"/>
    <property type="match status" value="1"/>
</dbReference>
<keyword evidence="5" id="KW-0411">Iron-sulfur</keyword>
<name>A0A833J016_9HYPH</name>
<dbReference type="Pfam" id="PF00355">
    <property type="entry name" value="Rieske"/>
    <property type="match status" value="1"/>
</dbReference>
<dbReference type="Gene3D" id="3.90.380.10">
    <property type="entry name" value="Naphthalene 1,2-dioxygenase Alpha Subunit, Chain A, domain 1"/>
    <property type="match status" value="1"/>
</dbReference>
<gene>
    <name evidence="7" type="ORF">F8B43_5581</name>
</gene>
<proteinExistence type="predicted"/>
<accession>A0A833J016</accession>
<dbReference type="InterPro" id="IPR036922">
    <property type="entry name" value="Rieske_2Fe-2S_sf"/>
</dbReference>
<evidence type="ECO:0000256" key="3">
    <source>
        <dbReference type="ARBA" id="ARBA00023002"/>
    </source>
</evidence>
<dbReference type="Gene3D" id="2.102.10.10">
    <property type="entry name" value="Rieske [2Fe-2S] iron-sulphur domain"/>
    <property type="match status" value="1"/>
</dbReference>
<protein>
    <submittedName>
        <fullName evidence="7">Rieske (2Fe-2S) domain-containing protein</fullName>
    </submittedName>
</protein>
<organism evidence="7 8">
    <name type="scientific">Methylorubrum populi</name>
    <dbReference type="NCBI Taxonomy" id="223967"/>
    <lineage>
        <taxon>Bacteria</taxon>
        <taxon>Pseudomonadati</taxon>
        <taxon>Pseudomonadota</taxon>
        <taxon>Alphaproteobacteria</taxon>
        <taxon>Hyphomicrobiales</taxon>
        <taxon>Methylobacteriaceae</taxon>
        <taxon>Methylorubrum</taxon>
    </lineage>
</organism>
<dbReference type="Pfam" id="PF19112">
    <property type="entry name" value="VanA_C"/>
    <property type="match status" value="1"/>
</dbReference>
<dbReference type="GO" id="GO:0051537">
    <property type="term" value="F:2 iron, 2 sulfur cluster binding"/>
    <property type="evidence" value="ECO:0007669"/>
    <property type="project" value="UniProtKB-KW"/>
</dbReference>
<reference evidence="7 8" key="1">
    <citation type="submission" date="2019-10" db="EMBL/GenBank/DDBJ databases">
        <title>Draft Genome Sequence of the Caffeine Degrading Methylotroph Methylorubrum populi PINKEL.</title>
        <authorList>
            <person name="Dawson S.C."/>
            <person name="Zhang X."/>
            <person name="Wright M.E."/>
            <person name="Sharma G."/>
            <person name="Langner J.T."/>
            <person name="Ditty J.L."/>
            <person name="Subuyuj G.A."/>
        </authorList>
    </citation>
    <scope>NUCLEOTIDE SEQUENCE [LARGE SCALE GENOMIC DNA]</scope>
    <source>
        <strain evidence="7 8">Pinkel</strain>
    </source>
</reference>
<dbReference type="PANTHER" id="PTHR21266:SF60">
    <property type="entry name" value="3-KETOSTEROID-9-ALPHA-MONOOXYGENASE, OXYGENASE COMPONENT"/>
    <property type="match status" value="1"/>
</dbReference>
<feature type="domain" description="Rieske" evidence="6">
    <location>
        <begin position="18"/>
        <end position="126"/>
    </location>
</feature>
<dbReference type="RefSeq" id="WP_152279143.1">
    <property type="nucleotide sequence ID" value="NZ_WEKV01000021.1"/>
</dbReference>
<keyword evidence="1" id="KW-0001">2Fe-2S</keyword>
<dbReference type="GO" id="GO:0016491">
    <property type="term" value="F:oxidoreductase activity"/>
    <property type="evidence" value="ECO:0007669"/>
    <property type="project" value="UniProtKB-KW"/>
</dbReference>
<evidence type="ECO:0000256" key="1">
    <source>
        <dbReference type="ARBA" id="ARBA00022714"/>
    </source>
</evidence>
<evidence type="ECO:0000259" key="6">
    <source>
        <dbReference type="PROSITE" id="PS51296"/>
    </source>
</evidence>